<evidence type="ECO:0000313" key="1">
    <source>
        <dbReference type="EMBL" id="KAJ8355767.1"/>
    </source>
</evidence>
<dbReference type="Proteomes" id="UP001152622">
    <property type="component" value="Chromosome 6"/>
</dbReference>
<gene>
    <name evidence="1" type="ORF">SKAU_G00185610</name>
</gene>
<accession>A0A9Q1FCK0</accession>
<dbReference type="AlphaFoldDB" id="A0A9Q1FCK0"/>
<evidence type="ECO:0008006" key="3">
    <source>
        <dbReference type="Google" id="ProtNLM"/>
    </source>
</evidence>
<name>A0A9Q1FCK0_SYNKA</name>
<organism evidence="1 2">
    <name type="scientific">Synaphobranchus kaupii</name>
    <name type="common">Kaup's arrowtooth eel</name>
    <dbReference type="NCBI Taxonomy" id="118154"/>
    <lineage>
        <taxon>Eukaryota</taxon>
        <taxon>Metazoa</taxon>
        <taxon>Chordata</taxon>
        <taxon>Craniata</taxon>
        <taxon>Vertebrata</taxon>
        <taxon>Euteleostomi</taxon>
        <taxon>Actinopterygii</taxon>
        <taxon>Neopterygii</taxon>
        <taxon>Teleostei</taxon>
        <taxon>Anguilliformes</taxon>
        <taxon>Synaphobranchidae</taxon>
        <taxon>Synaphobranchus</taxon>
    </lineage>
</organism>
<keyword evidence="2" id="KW-1185">Reference proteome</keyword>
<reference evidence="1" key="1">
    <citation type="journal article" date="2023" name="Science">
        <title>Genome structures resolve the early diversification of teleost fishes.</title>
        <authorList>
            <person name="Parey E."/>
            <person name="Louis A."/>
            <person name="Montfort J."/>
            <person name="Bouchez O."/>
            <person name="Roques C."/>
            <person name="Iampietro C."/>
            <person name="Lluch J."/>
            <person name="Castinel A."/>
            <person name="Donnadieu C."/>
            <person name="Desvignes T."/>
            <person name="Floi Bucao C."/>
            <person name="Jouanno E."/>
            <person name="Wen M."/>
            <person name="Mejri S."/>
            <person name="Dirks R."/>
            <person name="Jansen H."/>
            <person name="Henkel C."/>
            <person name="Chen W.J."/>
            <person name="Zahm M."/>
            <person name="Cabau C."/>
            <person name="Klopp C."/>
            <person name="Thompson A.W."/>
            <person name="Robinson-Rechavi M."/>
            <person name="Braasch I."/>
            <person name="Lecointre G."/>
            <person name="Bobe J."/>
            <person name="Postlethwait J.H."/>
            <person name="Berthelot C."/>
            <person name="Roest Crollius H."/>
            <person name="Guiguen Y."/>
        </authorList>
    </citation>
    <scope>NUCLEOTIDE SEQUENCE</scope>
    <source>
        <strain evidence="1">WJC10195</strain>
    </source>
</reference>
<proteinExistence type="predicted"/>
<comment type="caution">
    <text evidence="1">The sequence shown here is derived from an EMBL/GenBank/DDBJ whole genome shotgun (WGS) entry which is preliminary data.</text>
</comment>
<protein>
    <recommendedName>
        <fullName evidence="3">ATP-dependent DNA helicase</fullName>
    </recommendedName>
</protein>
<dbReference type="OrthoDB" id="10046327at2759"/>
<evidence type="ECO:0000313" key="2">
    <source>
        <dbReference type="Proteomes" id="UP001152622"/>
    </source>
</evidence>
<dbReference type="EMBL" id="JAINUF010000006">
    <property type="protein sequence ID" value="KAJ8355767.1"/>
    <property type="molecule type" value="Genomic_DNA"/>
</dbReference>
<sequence>MQRQGMPFKGRKGDLPDTLQVAEGARVMLTRNIDVEDGLATCSDLQPTRAGRLRFVRKGDGNPKFRIPLQIRRWSNIPGQDFPTRKPLAEIGMTAFLPVV</sequence>